<dbReference type="GO" id="GO:0005789">
    <property type="term" value="C:endoplasmic reticulum membrane"/>
    <property type="evidence" value="ECO:0007669"/>
    <property type="project" value="TreeGrafter"/>
</dbReference>
<feature type="binding site" evidence="7">
    <location>
        <position position="26"/>
    </location>
    <ligand>
        <name>Ca(2+)</name>
        <dbReference type="ChEBI" id="CHEBI:29108"/>
    </ligand>
</feature>
<dbReference type="GeneID" id="54781281"/>
<evidence type="ECO:0000256" key="8">
    <source>
        <dbReference type="PIRSR" id="PIRSR608901-2"/>
    </source>
</evidence>
<protein>
    <recommendedName>
        <fullName evidence="12">Alkaline ceramidase</fullName>
    </recommendedName>
</protein>
<keyword evidence="5 9" id="KW-1133">Transmembrane helix</keyword>
<accession>A0A642UPE9</accession>
<comment type="similarity">
    <text evidence="2">Belongs to the alkaline ceramidase family.</text>
</comment>
<evidence type="ECO:0000256" key="4">
    <source>
        <dbReference type="ARBA" id="ARBA00022801"/>
    </source>
</evidence>
<dbReference type="GO" id="GO:0046872">
    <property type="term" value="F:metal ion binding"/>
    <property type="evidence" value="ECO:0007669"/>
    <property type="project" value="UniProtKB-KW"/>
</dbReference>
<feature type="transmembrane region" description="Helical" evidence="9">
    <location>
        <begin position="96"/>
        <end position="114"/>
    </location>
</feature>
<dbReference type="EMBL" id="SWFT01000082">
    <property type="protein sequence ID" value="KAA8902734.1"/>
    <property type="molecule type" value="Genomic_DNA"/>
</dbReference>
<dbReference type="VEuPathDB" id="FungiDB:DIURU_002630"/>
<keyword evidence="4" id="KW-0378">Hydrolase</keyword>
<dbReference type="InterPro" id="IPR008901">
    <property type="entry name" value="ACER"/>
</dbReference>
<dbReference type="Proteomes" id="UP000449547">
    <property type="component" value="Unassembled WGS sequence"/>
</dbReference>
<feature type="transmembrane region" description="Helical" evidence="9">
    <location>
        <begin position="221"/>
        <end position="244"/>
    </location>
</feature>
<comment type="caution">
    <text evidence="10">The sequence shown here is derived from an EMBL/GenBank/DDBJ whole genome shotgun (WGS) entry which is preliminary data.</text>
</comment>
<feature type="binding site" evidence="7">
    <location>
        <position position="39"/>
    </location>
    <ligand>
        <name>Ca(2+)</name>
        <dbReference type="ChEBI" id="CHEBI:29108"/>
    </ligand>
</feature>
<evidence type="ECO:0000313" key="10">
    <source>
        <dbReference type="EMBL" id="KAA8902734.1"/>
    </source>
</evidence>
<reference evidence="10 11" key="1">
    <citation type="submission" date="2019-07" db="EMBL/GenBank/DDBJ databases">
        <title>Genome assembly of two rare yeast pathogens: Diutina rugosa and Trichomonascus ciferrii.</title>
        <authorList>
            <person name="Mixao V."/>
            <person name="Saus E."/>
            <person name="Hansen A."/>
            <person name="Lass-Flor C."/>
            <person name="Gabaldon T."/>
        </authorList>
    </citation>
    <scope>NUCLEOTIDE SEQUENCE [LARGE SCALE GENOMIC DNA]</scope>
    <source>
        <strain evidence="10 11">CBS 613</strain>
    </source>
</reference>
<feature type="transmembrane region" description="Helical" evidence="9">
    <location>
        <begin position="69"/>
        <end position="90"/>
    </location>
</feature>
<gene>
    <name evidence="10" type="ORF">DIURU_002630</name>
</gene>
<keyword evidence="7" id="KW-0106">Calcium</keyword>
<proteinExistence type="inferred from homology"/>
<dbReference type="PANTHER" id="PTHR46187:SF3">
    <property type="entry name" value="ALKALINE CERAMIDASE 3"/>
    <property type="match status" value="1"/>
</dbReference>
<dbReference type="PANTHER" id="PTHR46187">
    <property type="entry name" value="ALKALINE CERAMIDASE 3"/>
    <property type="match status" value="1"/>
</dbReference>
<feature type="binding site" evidence="7">
    <location>
        <position position="30"/>
    </location>
    <ligand>
        <name>Ca(2+)</name>
        <dbReference type="ChEBI" id="CHEBI:29108"/>
    </ligand>
</feature>
<keyword evidence="6 9" id="KW-0472">Membrane</keyword>
<feature type="transmembrane region" description="Helical" evidence="9">
    <location>
        <begin position="36"/>
        <end position="57"/>
    </location>
</feature>
<comment type="cofactor">
    <cofactor evidence="8">
        <name>Zn(2+)</name>
        <dbReference type="ChEBI" id="CHEBI:29105"/>
    </cofactor>
</comment>
<evidence type="ECO:0000256" key="5">
    <source>
        <dbReference type="ARBA" id="ARBA00022989"/>
    </source>
</evidence>
<evidence type="ECO:0000256" key="3">
    <source>
        <dbReference type="ARBA" id="ARBA00022692"/>
    </source>
</evidence>
<dbReference type="Pfam" id="PF05875">
    <property type="entry name" value="Ceramidase"/>
    <property type="match status" value="1"/>
</dbReference>
<comment type="subcellular location">
    <subcellularLocation>
        <location evidence="1">Membrane</location>
        <topology evidence="1">Multi-pass membrane protein</topology>
    </subcellularLocation>
</comment>
<dbReference type="GO" id="GO:0046514">
    <property type="term" value="P:ceramide catabolic process"/>
    <property type="evidence" value="ECO:0007669"/>
    <property type="project" value="TreeGrafter"/>
</dbReference>
<sequence>MFPLAWPYPPEQLNGYWGPTTATIDWCEENYVVSPYIAEAINTTTNSMFFLLSGIAIYNTIKQRMDQRFVWMAMGFMLVGIGSWLFHMTLRYEYQLLDELPMIYATCIPFWSVFSEFKTQRQSARIGGAIFMAANVLSLVYMYIYKNPTLHQAAYGVLNAAIILKSMVLTQQHVTDRHARQQLMKTMYWGVGLFLLGYVLWNLDIHLCGFWRNLRRSIGQPYGFILEGHGWWHIFTGSGVYYYLVYEQYLRLWLQGTQKFYKFTWVGGWLPMVILQDPKGLTTYRNARKLAQADEEFLKSEKSQ</sequence>
<feature type="binding site" evidence="7">
    <location>
        <position position="25"/>
    </location>
    <ligand>
        <name>Ca(2+)</name>
        <dbReference type="ChEBI" id="CHEBI:29108"/>
    </ligand>
</feature>
<feature type="binding site" evidence="8">
    <location>
        <position position="233"/>
    </location>
    <ligand>
        <name>Zn(2+)</name>
        <dbReference type="ChEBI" id="CHEBI:29105"/>
        <note>catalytic</note>
    </ligand>
</feature>
<feature type="transmembrane region" description="Helical" evidence="9">
    <location>
        <begin position="182"/>
        <end position="201"/>
    </location>
</feature>
<keyword evidence="8" id="KW-0862">Zinc</keyword>
<dbReference type="OrthoDB" id="187171at2759"/>
<organism evidence="10 11">
    <name type="scientific">Diutina rugosa</name>
    <name type="common">Yeast</name>
    <name type="synonym">Candida rugosa</name>
    <dbReference type="NCBI Taxonomy" id="5481"/>
    <lineage>
        <taxon>Eukaryota</taxon>
        <taxon>Fungi</taxon>
        <taxon>Dikarya</taxon>
        <taxon>Ascomycota</taxon>
        <taxon>Saccharomycotina</taxon>
        <taxon>Pichiomycetes</taxon>
        <taxon>Debaryomycetaceae</taxon>
        <taxon>Diutina</taxon>
    </lineage>
</organism>
<evidence type="ECO:0000256" key="2">
    <source>
        <dbReference type="ARBA" id="ARBA00009780"/>
    </source>
</evidence>
<feature type="binding site" evidence="7">
    <location>
        <position position="28"/>
    </location>
    <ligand>
        <name>Ca(2+)</name>
        <dbReference type="ChEBI" id="CHEBI:29108"/>
    </ligand>
</feature>
<keyword evidence="11" id="KW-1185">Reference proteome</keyword>
<evidence type="ECO:0008006" key="12">
    <source>
        <dbReference type="Google" id="ProtNLM"/>
    </source>
</evidence>
<keyword evidence="3 9" id="KW-0812">Transmembrane</keyword>
<keyword evidence="7" id="KW-0479">Metal-binding</keyword>
<evidence type="ECO:0000313" key="11">
    <source>
        <dbReference type="Proteomes" id="UP000449547"/>
    </source>
</evidence>
<dbReference type="GO" id="GO:0016811">
    <property type="term" value="F:hydrolase activity, acting on carbon-nitrogen (but not peptide) bonds, in linear amides"/>
    <property type="evidence" value="ECO:0007669"/>
    <property type="project" value="InterPro"/>
</dbReference>
<dbReference type="GO" id="GO:0046513">
    <property type="term" value="P:ceramide biosynthetic process"/>
    <property type="evidence" value="ECO:0007669"/>
    <property type="project" value="TreeGrafter"/>
</dbReference>
<evidence type="ECO:0000256" key="9">
    <source>
        <dbReference type="SAM" id="Phobius"/>
    </source>
</evidence>
<name>A0A642UPE9_DIURU</name>
<evidence type="ECO:0000256" key="6">
    <source>
        <dbReference type="ARBA" id="ARBA00023136"/>
    </source>
</evidence>
<evidence type="ECO:0000256" key="1">
    <source>
        <dbReference type="ARBA" id="ARBA00004141"/>
    </source>
</evidence>
<feature type="binding site" evidence="8">
    <location>
        <position position="87"/>
    </location>
    <ligand>
        <name>Zn(2+)</name>
        <dbReference type="ChEBI" id="CHEBI:29105"/>
        <note>catalytic</note>
    </ligand>
</feature>
<evidence type="ECO:0000256" key="7">
    <source>
        <dbReference type="PIRSR" id="PIRSR608901-1"/>
    </source>
</evidence>
<feature type="transmembrane region" description="Helical" evidence="9">
    <location>
        <begin position="150"/>
        <end position="170"/>
    </location>
</feature>
<feature type="binding site" evidence="8">
    <location>
        <position position="229"/>
    </location>
    <ligand>
        <name>Zn(2+)</name>
        <dbReference type="ChEBI" id="CHEBI:29105"/>
        <note>catalytic</note>
    </ligand>
</feature>
<dbReference type="RefSeq" id="XP_034012482.1">
    <property type="nucleotide sequence ID" value="XM_034155303.1"/>
</dbReference>
<feature type="transmembrane region" description="Helical" evidence="9">
    <location>
        <begin position="126"/>
        <end position="144"/>
    </location>
</feature>
<dbReference type="OMA" id="IMFEPLR"/>
<dbReference type="AlphaFoldDB" id="A0A642UPE9"/>